<accession>A0A1B8GHZ7</accession>
<dbReference type="Proteomes" id="UP000091956">
    <property type="component" value="Unassembled WGS sequence"/>
</dbReference>
<dbReference type="AlphaFoldDB" id="A0A1B8GHZ7"/>
<keyword evidence="2" id="KW-1185">Reference proteome</keyword>
<dbReference type="GeneID" id="28838529"/>
<reference evidence="1 2" key="1">
    <citation type="submission" date="2016-03" db="EMBL/GenBank/DDBJ databases">
        <title>Comparative genomics of Pseudogymnoascus destructans, the fungus causing white-nose syndrome of bats.</title>
        <authorList>
            <person name="Palmer J.M."/>
            <person name="Drees K.P."/>
            <person name="Foster J.T."/>
            <person name="Lindner D.L."/>
        </authorList>
    </citation>
    <scope>NUCLEOTIDE SEQUENCE [LARGE SCALE GENOMIC DNA]</scope>
    <source>
        <strain evidence="1 2">UAMH 10579</strain>
    </source>
</reference>
<protein>
    <recommendedName>
        <fullName evidence="3">Retrotransposon gag domain-containing protein</fullName>
    </recommendedName>
</protein>
<reference evidence="2" key="2">
    <citation type="journal article" date="2018" name="Nat. Commun.">
        <title>Extreme sensitivity to ultraviolet light in the fungal pathogen causing white-nose syndrome of bats.</title>
        <authorList>
            <person name="Palmer J.M."/>
            <person name="Drees K.P."/>
            <person name="Foster J.T."/>
            <person name="Lindner D.L."/>
        </authorList>
    </citation>
    <scope>NUCLEOTIDE SEQUENCE [LARGE SCALE GENOMIC DNA]</scope>
    <source>
        <strain evidence="2">UAMH 10579</strain>
    </source>
</reference>
<name>A0A1B8GHZ7_9PEZI</name>
<evidence type="ECO:0000313" key="1">
    <source>
        <dbReference type="EMBL" id="OBT95449.1"/>
    </source>
</evidence>
<sequence>MNDAALTAHFHAGLRDEIKDLLISKDRSEKPSIFSLKSIELQILAMYRRLAKNQQLETCRQDGSIEDYISGFKTLAQGFEGHELSLVSDLYHGLGDKMKSTLGLADTAKRYLEALTLVLSTSRRRQVKEIRNDRSD</sequence>
<evidence type="ECO:0000313" key="2">
    <source>
        <dbReference type="Proteomes" id="UP000091956"/>
    </source>
</evidence>
<dbReference type="RefSeq" id="XP_018129182.1">
    <property type="nucleotide sequence ID" value="XM_018274609.1"/>
</dbReference>
<proteinExistence type="predicted"/>
<organism evidence="1 2">
    <name type="scientific">Pseudogymnoascus verrucosus</name>
    <dbReference type="NCBI Taxonomy" id="342668"/>
    <lineage>
        <taxon>Eukaryota</taxon>
        <taxon>Fungi</taxon>
        <taxon>Dikarya</taxon>
        <taxon>Ascomycota</taxon>
        <taxon>Pezizomycotina</taxon>
        <taxon>Leotiomycetes</taxon>
        <taxon>Thelebolales</taxon>
        <taxon>Thelebolaceae</taxon>
        <taxon>Pseudogymnoascus</taxon>
    </lineage>
</organism>
<dbReference type="EMBL" id="KV460235">
    <property type="protein sequence ID" value="OBT95449.1"/>
    <property type="molecule type" value="Genomic_DNA"/>
</dbReference>
<gene>
    <name evidence="1" type="ORF">VE01_05143</name>
</gene>
<evidence type="ECO:0008006" key="3">
    <source>
        <dbReference type="Google" id="ProtNLM"/>
    </source>
</evidence>